<keyword evidence="2" id="KW-1185">Reference proteome</keyword>
<protein>
    <submittedName>
        <fullName evidence="1">Uncharacterized protein</fullName>
    </submittedName>
</protein>
<evidence type="ECO:0000313" key="2">
    <source>
        <dbReference type="Proteomes" id="UP001193501"/>
    </source>
</evidence>
<reference evidence="1" key="1">
    <citation type="submission" date="2020-01" db="EMBL/GenBank/DDBJ databases">
        <authorList>
            <person name="Chen W.-M."/>
        </authorList>
    </citation>
    <scope>NUCLEOTIDE SEQUENCE</scope>
    <source>
        <strain evidence="1">CYK-10</strain>
    </source>
</reference>
<dbReference type="AlphaFoldDB" id="A0AAE4YEC1"/>
<dbReference type="EMBL" id="JAABNR010000033">
    <property type="protein sequence ID" value="NBZ89768.1"/>
    <property type="molecule type" value="Genomic_DNA"/>
</dbReference>
<sequence>MGLRIREGDHRSRVAVTDPQEMVICHRRIGGRELEALFGQRLQEGILRPGACDPISGPLAIAAAVVHKGRPF</sequence>
<proteinExistence type="predicted"/>
<dbReference type="Proteomes" id="UP001193501">
    <property type="component" value="Unassembled WGS sequence"/>
</dbReference>
<accession>A0AAE4YEC1</accession>
<evidence type="ECO:0000313" key="1">
    <source>
        <dbReference type="EMBL" id="NBZ89768.1"/>
    </source>
</evidence>
<organism evidence="1 2">
    <name type="scientific">Stagnihabitans tardus</name>
    <dbReference type="NCBI Taxonomy" id="2699202"/>
    <lineage>
        <taxon>Bacteria</taxon>
        <taxon>Pseudomonadati</taxon>
        <taxon>Pseudomonadota</taxon>
        <taxon>Alphaproteobacteria</taxon>
        <taxon>Rhodobacterales</taxon>
        <taxon>Paracoccaceae</taxon>
        <taxon>Stagnihabitans</taxon>
    </lineage>
</organism>
<gene>
    <name evidence="1" type="ORF">GV832_19460</name>
</gene>
<comment type="caution">
    <text evidence="1">The sequence shown here is derived from an EMBL/GenBank/DDBJ whole genome shotgun (WGS) entry which is preliminary data.</text>
</comment>
<name>A0AAE4YEC1_9RHOB</name>
<dbReference type="RefSeq" id="WP_168776563.1">
    <property type="nucleotide sequence ID" value="NZ_JAABNR010000033.1"/>
</dbReference>